<dbReference type="InterPro" id="IPR036942">
    <property type="entry name" value="Beta-barrel_TonB_sf"/>
</dbReference>
<feature type="signal peptide" evidence="8">
    <location>
        <begin position="1"/>
        <end position="25"/>
    </location>
</feature>
<dbReference type="Proteomes" id="UP000183670">
    <property type="component" value="Unassembled WGS sequence"/>
</dbReference>
<dbReference type="Pfam" id="PF13715">
    <property type="entry name" value="CarbopepD_reg_2"/>
    <property type="match status" value="1"/>
</dbReference>
<dbReference type="Pfam" id="PF07715">
    <property type="entry name" value="Plug"/>
    <property type="match status" value="1"/>
</dbReference>
<dbReference type="NCBIfam" id="TIGR04057">
    <property type="entry name" value="SusC_RagA_signa"/>
    <property type="match status" value="1"/>
</dbReference>
<dbReference type="Gene3D" id="2.170.130.10">
    <property type="entry name" value="TonB-dependent receptor, plug domain"/>
    <property type="match status" value="1"/>
</dbReference>
<dbReference type="NCBIfam" id="TIGR04056">
    <property type="entry name" value="OMP_RagA_SusC"/>
    <property type="match status" value="1"/>
</dbReference>
<evidence type="ECO:0000256" key="5">
    <source>
        <dbReference type="ARBA" id="ARBA00023136"/>
    </source>
</evidence>
<evidence type="ECO:0000256" key="6">
    <source>
        <dbReference type="ARBA" id="ARBA00023237"/>
    </source>
</evidence>
<dbReference type="SUPFAM" id="SSF49464">
    <property type="entry name" value="Carboxypeptidase regulatory domain-like"/>
    <property type="match status" value="1"/>
</dbReference>
<dbReference type="InterPro" id="IPR023996">
    <property type="entry name" value="TonB-dep_OMP_SusC/RagA"/>
</dbReference>
<evidence type="ECO:0000256" key="3">
    <source>
        <dbReference type="ARBA" id="ARBA00022452"/>
    </source>
</evidence>
<dbReference type="AlphaFoldDB" id="A0A1G6G706"/>
<dbReference type="SUPFAM" id="SSF56935">
    <property type="entry name" value="Porins"/>
    <property type="match status" value="1"/>
</dbReference>
<sequence length="1071" mass="118725">MLKLKQILCSILVLGSLLSSPSLWAQKETKVNIAARQISLKKLIQAVEKQTDYTFVFDNSIPLSRIVSLKGGSQYLSDVLKQAFDKSDIAYEIVGKQIVLQKVQTKTNRTISGVVKDEQGEAVIGASVLVKGTTNGTVTDFNGKFELQNVPESATIDVTFIGYAPQSKKVVAGVRSMNFVLEEDTETLDEVVVVGYGVQRKRDLSGSIASVKGDIITEYANTSVASALQGRVSGVQIQQTNGQPGAGIQVRVRGSNSIRGDNEPLWIINGFPGDINMINTADIESVEVMKDASATAIYGSRGANGVILITTKQAKEGKITVEYNASFGVQSLAKELELLDAWEYMSYLNEKAAINNQPTIYTDEEIKSTRHSTNWQRELFRNALVTDHSVNVSGGTEKVQGTLGASYFDQQGIVKESGYKRMSIRSSLNYHISKYVTVSSNLIFSRSNHNQMNSQGGSRGTSVIGSTLILPPTATPHYDDGTWNDFQTQPIAPVNPLAYVKEVDNKWYANRIMANASLTIKPIDGLSIQLSANVNNNQNRKDYYKSLQYPNSQGAASITFGETVGITSNNIITYNKSFLKKHHLSVMGGFTYEQSTSKTAGTGTAEGFLSDVTETYDMDAATVKGLPTSSYSDWRLFSFLGRVNYNYADRYLLTASLRADGSSRYSKGNKWGYFPSAAAAWRLSQESFLRDVEWLSDLKFRLSYGVTGSTAISPYSTQNTLRTENVVFDKNTTVAYVPSDTYTGDLKWETTSQFNVGVDLSLFNNRLRMTADYYRKKTTDLLNNVEMPRSSGYTTALRNIGSIRNSGFELQLDGRIIDRAVKWDLGVNFSLNRSKVLVLSEDKDIFGGELDNTILKDQLNLMRVGEPMYVFYGYVEDGYDENGHIVYKNMDDDPAITAADKTIIGDPNPDFLVNLTTAVSYKGFTLSAFFQSSIGNDIYSLSMAAQAYDYGYNGNTLREVYYNHWTPENPTAKYPNLDQTSYKMSDRFVYDGSFVRLKNLELAYDVPCARSKFIKRARVYVSAQNLFTITSYPFWDPDINANGGGSSMIQGVDSYCYPSARTYTIGCRLTF</sequence>
<name>A0A1G6G706_BACOV</name>
<evidence type="ECO:0000259" key="9">
    <source>
        <dbReference type="Pfam" id="PF07715"/>
    </source>
</evidence>
<feature type="domain" description="TonB-dependent receptor plug" evidence="9">
    <location>
        <begin position="201"/>
        <end position="306"/>
    </location>
</feature>
<dbReference type="EMBL" id="FMYE01000027">
    <property type="protein sequence ID" value="SDB77751.1"/>
    <property type="molecule type" value="Genomic_DNA"/>
</dbReference>
<gene>
    <name evidence="10" type="ORF">SAMN05192581_102712</name>
</gene>
<keyword evidence="2 7" id="KW-0813">Transport</keyword>
<comment type="subcellular location">
    <subcellularLocation>
        <location evidence="1 7">Cell outer membrane</location>
        <topology evidence="1 7">Multi-pass membrane protein</topology>
    </subcellularLocation>
</comment>
<keyword evidence="4 7" id="KW-0812">Transmembrane</keyword>
<keyword evidence="3 7" id="KW-1134">Transmembrane beta strand</keyword>
<evidence type="ECO:0000256" key="8">
    <source>
        <dbReference type="SAM" id="SignalP"/>
    </source>
</evidence>
<keyword evidence="5 7" id="KW-0472">Membrane</keyword>
<organism evidence="10 11">
    <name type="scientific">Bacteroides ovatus</name>
    <dbReference type="NCBI Taxonomy" id="28116"/>
    <lineage>
        <taxon>Bacteria</taxon>
        <taxon>Pseudomonadati</taxon>
        <taxon>Bacteroidota</taxon>
        <taxon>Bacteroidia</taxon>
        <taxon>Bacteroidales</taxon>
        <taxon>Bacteroidaceae</taxon>
        <taxon>Bacteroides</taxon>
    </lineage>
</organism>
<dbReference type="FunFam" id="2.170.130.10:FF:000008">
    <property type="entry name" value="SusC/RagA family TonB-linked outer membrane protein"/>
    <property type="match status" value="1"/>
</dbReference>
<comment type="similarity">
    <text evidence="7">Belongs to the TonB-dependent receptor family.</text>
</comment>
<evidence type="ECO:0000256" key="7">
    <source>
        <dbReference type="PROSITE-ProRule" id="PRU01360"/>
    </source>
</evidence>
<dbReference type="Gene3D" id="2.40.170.20">
    <property type="entry name" value="TonB-dependent receptor, beta-barrel domain"/>
    <property type="match status" value="1"/>
</dbReference>
<evidence type="ECO:0000313" key="11">
    <source>
        <dbReference type="Proteomes" id="UP000183670"/>
    </source>
</evidence>
<protein>
    <submittedName>
        <fullName evidence="10">TonB-linked outer membrane protein, SusC/RagA family</fullName>
    </submittedName>
</protein>
<evidence type="ECO:0000256" key="4">
    <source>
        <dbReference type="ARBA" id="ARBA00022692"/>
    </source>
</evidence>
<evidence type="ECO:0000313" key="10">
    <source>
        <dbReference type="EMBL" id="SDB77751.1"/>
    </source>
</evidence>
<dbReference type="InterPro" id="IPR023997">
    <property type="entry name" value="TonB-dep_OMP_SusC/RagA_CS"/>
</dbReference>
<dbReference type="GO" id="GO:0009279">
    <property type="term" value="C:cell outer membrane"/>
    <property type="evidence" value="ECO:0007669"/>
    <property type="project" value="UniProtKB-SubCell"/>
</dbReference>
<proteinExistence type="inferred from homology"/>
<dbReference type="InterPro" id="IPR008969">
    <property type="entry name" value="CarboxyPept-like_regulatory"/>
</dbReference>
<dbReference type="PROSITE" id="PS52016">
    <property type="entry name" value="TONB_DEPENDENT_REC_3"/>
    <property type="match status" value="1"/>
</dbReference>
<reference evidence="10 11" key="1">
    <citation type="submission" date="2016-10" db="EMBL/GenBank/DDBJ databases">
        <authorList>
            <person name="de Groot N.N."/>
        </authorList>
    </citation>
    <scope>NUCLEOTIDE SEQUENCE [LARGE SCALE GENOMIC DNA]</scope>
    <source>
        <strain evidence="10 11">NLAE-zl-C500</strain>
    </source>
</reference>
<dbReference type="RefSeq" id="WP_074558657.1">
    <property type="nucleotide sequence ID" value="NZ_FMYE01000027.1"/>
</dbReference>
<dbReference type="InterPro" id="IPR012910">
    <property type="entry name" value="Plug_dom"/>
</dbReference>
<dbReference type="InterPro" id="IPR037066">
    <property type="entry name" value="Plug_dom_sf"/>
</dbReference>
<dbReference type="Gene3D" id="2.60.40.1120">
    <property type="entry name" value="Carboxypeptidase-like, regulatory domain"/>
    <property type="match status" value="1"/>
</dbReference>
<keyword evidence="8" id="KW-0732">Signal</keyword>
<dbReference type="InterPro" id="IPR039426">
    <property type="entry name" value="TonB-dep_rcpt-like"/>
</dbReference>
<evidence type="ECO:0000256" key="1">
    <source>
        <dbReference type="ARBA" id="ARBA00004571"/>
    </source>
</evidence>
<accession>A0A1G6G706</accession>
<keyword evidence="6 7" id="KW-0998">Cell outer membrane</keyword>
<evidence type="ECO:0000256" key="2">
    <source>
        <dbReference type="ARBA" id="ARBA00022448"/>
    </source>
</evidence>
<feature type="chain" id="PRO_5010350196" evidence="8">
    <location>
        <begin position="26"/>
        <end position="1071"/>
    </location>
</feature>